<organism evidence="1 2">
    <name type="scientific">Bernardetia litoralis (strain ATCC 23117 / DSM 6794 / NBRC 15988 / NCIMB 1366 / Fx l1 / Sio-4)</name>
    <name type="common">Flexibacter litoralis</name>
    <dbReference type="NCBI Taxonomy" id="880071"/>
    <lineage>
        <taxon>Bacteria</taxon>
        <taxon>Pseudomonadati</taxon>
        <taxon>Bacteroidota</taxon>
        <taxon>Cytophagia</taxon>
        <taxon>Cytophagales</taxon>
        <taxon>Bernardetiaceae</taxon>
        <taxon>Bernardetia</taxon>
    </lineage>
</organism>
<keyword evidence="2" id="KW-1185">Reference proteome</keyword>
<name>I4AKR3_BERLS</name>
<dbReference type="InterPro" id="IPR025586">
    <property type="entry name" value="PcfJ"/>
</dbReference>
<evidence type="ECO:0000313" key="2">
    <source>
        <dbReference type="Proteomes" id="UP000006054"/>
    </source>
</evidence>
<dbReference type="eggNOG" id="ENOG5032F5G">
    <property type="taxonomic scope" value="Bacteria"/>
</dbReference>
<dbReference type="RefSeq" id="WP_014797995.1">
    <property type="nucleotide sequence ID" value="NC_018018.1"/>
</dbReference>
<sequence>MAFSKLKLKKIKEEQILQTYQSTLKKTHLKSLRKVARKHAKNISIPIYNNEKAHKLIGLMNAGSHKEEFSDIIFVIAGKGKTEKMLQEDYILEALACVAKEHTLFIRNIKDWKPKGHSAERLFASLVRHLFIKYDTPSCMTSLWFDTENKLARSWFIDVGQGQNASKLNHFPVPITKKEAHYFIKSPAKLTFIAAIRYGQAKAIGATTNFINNLIQTDLGKYLYPKEDFWREVIAFLVRNNPTATAHQLDVIVEYIWIQKFARLWGQNSKGETVQKKPIDPNFNLKGKTWDSLWKRASEWFEVVGFSRQAPQEWAHFMMENNYIKAKTGQCFVFQQLLTKQELFEEGKNMNHCVSSYVGHCKNSKSAIFSMQNVLSRGNSLVTVEVNPKTRKIVQANRRFNCSPSDFEKEIIKEWAKQNDLILPDYY</sequence>
<reference evidence="2" key="1">
    <citation type="submission" date="2012-06" db="EMBL/GenBank/DDBJ databases">
        <title>The complete genome of Flexibacter litoralis DSM 6794.</title>
        <authorList>
            <person name="Lucas S."/>
            <person name="Copeland A."/>
            <person name="Lapidus A."/>
            <person name="Glavina del Rio T."/>
            <person name="Dalin E."/>
            <person name="Tice H."/>
            <person name="Bruce D."/>
            <person name="Goodwin L."/>
            <person name="Pitluck S."/>
            <person name="Peters L."/>
            <person name="Ovchinnikova G."/>
            <person name="Lu M."/>
            <person name="Kyrpides N."/>
            <person name="Mavromatis K."/>
            <person name="Ivanova N."/>
            <person name="Brettin T."/>
            <person name="Detter J.C."/>
            <person name="Han C."/>
            <person name="Larimer F."/>
            <person name="Land M."/>
            <person name="Hauser L."/>
            <person name="Markowitz V."/>
            <person name="Cheng J.-F."/>
            <person name="Hugenholtz P."/>
            <person name="Woyke T."/>
            <person name="Wu D."/>
            <person name="Spring S."/>
            <person name="Lang E."/>
            <person name="Kopitz M."/>
            <person name="Brambilla E."/>
            <person name="Klenk H.-P."/>
            <person name="Eisen J.A."/>
        </authorList>
    </citation>
    <scope>NUCLEOTIDE SEQUENCE [LARGE SCALE GENOMIC DNA]</scope>
    <source>
        <strain evidence="2">ATCC 23117 / DSM 6794 / NBRC 15988 / NCIMB 1366 / Sio-4</strain>
    </source>
</reference>
<dbReference type="Pfam" id="PF14284">
    <property type="entry name" value="PcfJ"/>
    <property type="match status" value="1"/>
</dbReference>
<evidence type="ECO:0000313" key="1">
    <source>
        <dbReference type="EMBL" id="AFM04548.1"/>
    </source>
</evidence>
<proteinExistence type="predicted"/>
<dbReference type="HOGENOM" id="CLU_637582_0_0_10"/>
<dbReference type="AlphaFoldDB" id="I4AKR3"/>
<dbReference type="OrthoDB" id="8866982at2"/>
<accession>I4AKR3</accession>
<dbReference type="EMBL" id="CP003345">
    <property type="protein sequence ID" value="AFM04548.1"/>
    <property type="molecule type" value="Genomic_DNA"/>
</dbReference>
<dbReference type="Proteomes" id="UP000006054">
    <property type="component" value="Chromosome"/>
</dbReference>
<dbReference type="PATRIC" id="fig|880071.3.peg.2155"/>
<dbReference type="KEGG" id="fli:Fleli_2168"/>
<gene>
    <name evidence="1" type="ordered locus">Fleli_2168</name>
</gene>
<protein>
    <submittedName>
        <fullName evidence="1">Uncharacterized protein</fullName>
    </submittedName>
</protein>